<evidence type="ECO:0000256" key="6">
    <source>
        <dbReference type="ARBA" id="ARBA00023075"/>
    </source>
</evidence>
<dbReference type="InterPro" id="IPR056148">
    <property type="entry name" value="NQRA_2nd"/>
</dbReference>
<sequence>MTKTIKIKKGLSLNLKGEASRDVLPAAGNSKVYALVPDFYAGILPKPSVKVGDVVKKGEEVFYDKQYPEIKFVAPMGGTIKAINRGAKRHILNIEIACDSDSQEERQFEQIDVDKSSPEEIKKYLLESGLWGFIMQRPYDIVARPNITPRDIFVTANFTAPLAPDVPYLLEGRMDHLRLALKALRKLTPGMVHVSVSRPLNLNVEGVEEYLVEGPHPAGTNGVLINKTEPVNKGEVVWTLKVTDLLVIGRFLATAKVDFSRQVAIVGSEVKKTGYMKVLPGCPVADLLDGILLDTERKLRIIGGDVLVGTKLDESSAYTPLNLDQITVIPEGDDVSELFGWIAPRFNQFSMNHSYFSWLTPRKEYRLDARIKGGERAMIMSNEYTKVFPFDIYPEQLIKAILAFDIDKMEALGIYEVAPEDFALCEFVDSSKKPLQQIVRQALDLLYKEMN</sequence>
<dbReference type="EC" id="7.2.1.1" evidence="8"/>
<dbReference type="PANTHER" id="PTHR37839">
    <property type="entry name" value="NA(+)-TRANSLOCATING NADH-QUINONE REDUCTASE SUBUNIT A"/>
    <property type="match status" value="1"/>
</dbReference>
<dbReference type="EMBL" id="BAAFSF010000001">
    <property type="protein sequence ID" value="GAB1251208.1"/>
    <property type="molecule type" value="Genomic_DNA"/>
</dbReference>
<dbReference type="Proteomes" id="UP001628220">
    <property type="component" value="Unassembled WGS sequence"/>
</dbReference>
<comment type="function">
    <text evidence="8">NQR complex catalyzes the reduction of ubiquinone-1 to ubiquinol by two successive reactions, coupled with the transport of Na(+) ions from the cytoplasm to the periplasm. NqrA to NqrE are probably involved in the second step, the conversion of ubisemiquinone to ubiquinol.</text>
</comment>
<keyword evidence="3 8" id="KW-0520">NAD</keyword>
<reference evidence="12 13" key="1">
    <citation type="journal article" date="2025" name="Int. J. Syst. Evol. Microbiol.">
        <title>Desulfovibrio falkowii sp. nov., Porphyromonas miyakawae sp. nov., Mediterraneibacter flintii sp. nov. and Owariibacterium komagatae gen. nov., sp. nov., isolated from human faeces.</title>
        <authorList>
            <person name="Hamaguchi T."/>
            <person name="Ohara M."/>
            <person name="Hisatomi A."/>
            <person name="Sekiguchi K."/>
            <person name="Takeda J.I."/>
            <person name="Ueyama J."/>
            <person name="Ito M."/>
            <person name="Nishiwaki H."/>
            <person name="Ogi T."/>
            <person name="Hirayama M."/>
            <person name="Ohkuma M."/>
            <person name="Sakamoto M."/>
            <person name="Ohno K."/>
        </authorList>
    </citation>
    <scope>NUCLEOTIDE SEQUENCE [LARGE SCALE GENOMIC DNA]</scope>
    <source>
        <strain evidence="12 13">13CB11C</strain>
    </source>
</reference>
<evidence type="ECO:0000256" key="5">
    <source>
        <dbReference type="ARBA" id="ARBA00023065"/>
    </source>
</evidence>
<comment type="subunit">
    <text evidence="8">Composed of six subunits; NqrA, NqrB, NqrC, NqrD, NqrE and NqrF.</text>
</comment>
<dbReference type="Pfam" id="PF05896">
    <property type="entry name" value="NQRA_N"/>
    <property type="match status" value="1"/>
</dbReference>
<evidence type="ECO:0000259" key="11">
    <source>
        <dbReference type="Pfam" id="PF24836"/>
    </source>
</evidence>
<name>A0ABQ0E0I3_9PORP</name>
<evidence type="ECO:0000259" key="9">
    <source>
        <dbReference type="Pfam" id="PF05896"/>
    </source>
</evidence>
<comment type="similarity">
    <text evidence="8">Belongs to the NqrA family.</text>
</comment>
<dbReference type="PANTHER" id="PTHR37839:SF1">
    <property type="entry name" value="NA(+)-TRANSLOCATING NADH-QUINONE REDUCTASE SUBUNIT A"/>
    <property type="match status" value="1"/>
</dbReference>
<protein>
    <recommendedName>
        <fullName evidence="8">Na(+)-translocating NADH-quinone reductase subunit A</fullName>
        <shortName evidence="8">Na(+)-NQR subunit A</shortName>
        <shortName evidence="8">Na(+)-translocating NQR subunit A</shortName>
        <ecNumber evidence="8">7.2.1.1</ecNumber>
    </recommendedName>
    <alternativeName>
        <fullName evidence="8">NQR complex subunit A</fullName>
    </alternativeName>
    <alternativeName>
        <fullName evidence="8">NQR-1 subunit A</fullName>
    </alternativeName>
</protein>
<evidence type="ECO:0000256" key="3">
    <source>
        <dbReference type="ARBA" id="ARBA00023027"/>
    </source>
</evidence>
<dbReference type="InterPro" id="IPR008703">
    <property type="entry name" value="NqrA"/>
</dbReference>
<evidence type="ECO:0000256" key="4">
    <source>
        <dbReference type="ARBA" id="ARBA00023053"/>
    </source>
</evidence>
<keyword evidence="6 8" id="KW-0830">Ubiquinone</keyword>
<feature type="domain" description="NqrA second alpha/beta" evidence="11">
    <location>
        <begin position="119"/>
        <end position="256"/>
    </location>
</feature>
<evidence type="ECO:0000313" key="13">
    <source>
        <dbReference type="Proteomes" id="UP001628220"/>
    </source>
</evidence>
<keyword evidence="2 8" id="KW-1278">Translocase</keyword>
<dbReference type="Pfam" id="PF24836">
    <property type="entry name" value="NQRA_2nd"/>
    <property type="match status" value="1"/>
</dbReference>
<feature type="domain" description="NqrA N-terminal barrel-sandwich hybrid" evidence="9">
    <location>
        <begin position="5"/>
        <end position="99"/>
    </location>
</feature>
<keyword evidence="1 8" id="KW-0813">Transport</keyword>
<dbReference type="NCBIfam" id="TIGR01936">
    <property type="entry name" value="nqrA"/>
    <property type="match status" value="1"/>
</dbReference>
<evidence type="ECO:0000259" key="10">
    <source>
        <dbReference type="Pfam" id="PF11973"/>
    </source>
</evidence>
<keyword evidence="4 8" id="KW-0915">Sodium</keyword>
<dbReference type="InterPro" id="IPR022615">
    <property type="entry name" value="NqrA_C_domain"/>
</dbReference>
<evidence type="ECO:0000256" key="8">
    <source>
        <dbReference type="HAMAP-Rule" id="MF_00425"/>
    </source>
</evidence>
<keyword evidence="7 8" id="KW-0739">Sodium transport</keyword>
<accession>A0ABQ0E0I3</accession>
<evidence type="ECO:0000256" key="1">
    <source>
        <dbReference type="ARBA" id="ARBA00022448"/>
    </source>
</evidence>
<keyword evidence="13" id="KW-1185">Reference proteome</keyword>
<dbReference type="HAMAP" id="MF_00425">
    <property type="entry name" value="NqrA"/>
    <property type="match status" value="1"/>
</dbReference>
<dbReference type="NCBIfam" id="NF003761">
    <property type="entry name" value="PRK05352.1-4"/>
    <property type="match status" value="1"/>
</dbReference>
<gene>
    <name evidence="8" type="primary">nqrA</name>
    <name evidence="12" type="ORF">Tsumi_03120</name>
</gene>
<evidence type="ECO:0000256" key="7">
    <source>
        <dbReference type="ARBA" id="ARBA00023201"/>
    </source>
</evidence>
<comment type="catalytic activity">
    <reaction evidence="8">
        <text>a ubiquinone + n Na(+)(in) + NADH + H(+) = a ubiquinol + n Na(+)(out) + NAD(+)</text>
        <dbReference type="Rhea" id="RHEA:47748"/>
        <dbReference type="Rhea" id="RHEA-COMP:9565"/>
        <dbReference type="Rhea" id="RHEA-COMP:9566"/>
        <dbReference type="ChEBI" id="CHEBI:15378"/>
        <dbReference type="ChEBI" id="CHEBI:16389"/>
        <dbReference type="ChEBI" id="CHEBI:17976"/>
        <dbReference type="ChEBI" id="CHEBI:29101"/>
        <dbReference type="ChEBI" id="CHEBI:57540"/>
        <dbReference type="ChEBI" id="CHEBI:57945"/>
        <dbReference type="EC" id="7.2.1.1"/>
    </reaction>
</comment>
<keyword evidence="5 8" id="KW-0406">Ion transport</keyword>
<evidence type="ECO:0000256" key="2">
    <source>
        <dbReference type="ARBA" id="ARBA00022967"/>
    </source>
</evidence>
<comment type="caution">
    <text evidence="12">The sequence shown here is derived from an EMBL/GenBank/DDBJ whole genome shotgun (WGS) entry which is preliminary data.</text>
</comment>
<dbReference type="Pfam" id="PF11973">
    <property type="entry name" value="NQRA_SLBB"/>
    <property type="match status" value="1"/>
</dbReference>
<organism evidence="12 13">
    <name type="scientific">Porphyromonas miyakawae</name>
    <dbReference type="NCBI Taxonomy" id="3137470"/>
    <lineage>
        <taxon>Bacteria</taxon>
        <taxon>Pseudomonadati</taxon>
        <taxon>Bacteroidota</taxon>
        <taxon>Bacteroidia</taxon>
        <taxon>Bacteroidales</taxon>
        <taxon>Porphyromonadaceae</taxon>
        <taxon>Porphyromonas</taxon>
    </lineage>
</organism>
<dbReference type="RefSeq" id="WP_411915020.1">
    <property type="nucleotide sequence ID" value="NZ_BAAFSF010000001.1"/>
</dbReference>
<feature type="domain" description="Na(+)-translocating NADH-quinone reductase subunit A C-terminal" evidence="10">
    <location>
        <begin position="263"/>
        <end position="312"/>
    </location>
</feature>
<dbReference type="InterPro" id="IPR056147">
    <property type="entry name" value="NQRA_N"/>
</dbReference>
<evidence type="ECO:0000313" key="12">
    <source>
        <dbReference type="EMBL" id="GAB1251208.1"/>
    </source>
</evidence>
<proteinExistence type="inferred from homology"/>